<keyword evidence="6 15" id="KW-0812">Transmembrane</keyword>
<keyword evidence="9 15" id="KW-0472">Membrane</keyword>
<keyword evidence="8 15" id="KW-1133">Transmembrane helix</keyword>
<evidence type="ECO:0000313" key="17">
    <source>
        <dbReference type="Proteomes" id="UP001604336"/>
    </source>
</evidence>
<dbReference type="CDD" id="cd11299">
    <property type="entry name" value="O-FucT_plant"/>
    <property type="match status" value="1"/>
</dbReference>
<keyword evidence="4" id="KW-0328">Glycosyltransferase</keyword>
<feature type="transmembrane region" description="Helical" evidence="15">
    <location>
        <begin position="77"/>
        <end position="102"/>
    </location>
</feature>
<gene>
    <name evidence="16" type="ORF">Adt_10826</name>
</gene>
<evidence type="ECO:0000256" key="7">
    <source>
        <dbReference type="ARBA" id="ARBA00022968"/>
    </source>
</evidence>
<dbReference type="GO" id="GO:0016020">
    <property type="term" value="C:membrane"/>
    <property type="evidence" value="ECO:0007669"/>
    <property type="project" value="UniProtKB-SubCell"/>
</dbReference>
<evidence type="ECO:0000256" key="15">
    <source>
        <dbReference type="SAM" id="Phobius"/>
    </source>
</evidence>
<evidence type="ECO:0000256" key="6">
    <source>
        <dbReference type="ARBA" id="ARBA00022692"/>
    </source>
</evidence>
<dbReference type="Pfam" id="PF10250">
    <property type="entry name" value="O-FucT"/>
    <property type="match status" value="1"/>
</dbReference>
<dbReference type="AlphaFoldDB" id="A0ABD1ULI0"/>
<evidence type="ECO:0000313" key="16">
    <source>
        <dbReference type="EMBL" id="KAL2525772.1"/>
    </source>
</evidence>
<reference evidence="17" key="1">
    <citation type="submission" date="2024-07" db="EMBL/GenBank/DDBJ databases">
        <title>Two chromosome-level genome assemblies of Korean endemic species Abeliophyllum distichum and Forsythia ovata (Oleaceae).</title>
        <authorList>
            <person name="Jang H."/>
        </authorList>
    </citation>
    <scope>NUCLEOTIDE SEQUENCE [LARGE SCALE GENOMIC DNA]</scope>
</reference>
<dbReference type="GO" id="GO:0016757">
    <property type="term" value="F:glycosyltransferase activity"/>
    <property type="evidence" value="ECO:0007669"/>
    <property type="project" value="UniProtKB-KW"/>
</dbReference>
<evidence type="ECO:0000256" key="12">
    <source>
        <dbReference type="ARBA" id="ARBA00023277"/>
    </source>
</evidence>
<evidence type="ECO:0000256" key="8">
    <source>
        <dbReference type="ARBA" id="ARBA00022989"/>
    </source>
</evidence>
<evidence type="ECO:0000256" key="5">
    <source>
        <dbReference type="ARBA" id="ARBA00022679"/>
    </source>
</evidence>
<proteinExistence type="inferred from homology"/>
<dbReference type="PANTHER" id="PTHR31741">
    <property type="entry name" value="OS02G0726500 PROTEIN-RELATED"/>
    <property type="match status" value="1"/>
</dbReference>
<evidence type="ECO:0000256" key="4">
    <source>
        <dbReference type="ARBA" id="ARBA00022676"/>
    </source>
</evidence>
<comment type="similarity">
    <text evidence="3">Belongs to the glycosyltransferase GT106 family.</text>
</comment>
<feature type="compositionally biased region" description="Acidic residues" evidence="14">
    <location>
        <begin position="133"/>
        <end position="144"/>
    </location>
</feature>
<keyword evidence="7" id="KW-0735">Signal-anchor</keyword>
<feature type="region of interest" description="Disordered" evidence="14">
    <location>
        <begin position="124"/>
        <end position="180"/>
    </location>
</feature>
<evidence type="ECO:0000256" key="14">
    <source>
        <dbReference type="SAM" id="MobiDB-lite"/>
    </source>
</evidence>
<evidence type="ECO:0000256" key="1">
    <source>
        <dbReference type="ARBA" id="ARBA00004606"/>
    </source>
</evidence>
<dbReference type="InterPro" id="IPR024709">
    <property type="entry name" value="FucosylTrfase_pln"/>
</dbReference>
<evidence type="ECO:0000256" key="2">
    <source>
        <dbReference type="ARBA" id="ARBA00004881"/>
    </source>
</evidence>
<evidence type="ECO:0000256" key="10">
    <source>
        <dbReference type="ARBA" id="ARBA00023180"/>
    </source>
</evidence>
<evidence type="ECO:0000256" key="3">
    <source>
        <dbReference type="ARBA" id="ARBA00007737"/>
    </source>
</evidence>
<keyword evidence="11" id="KW-0294">Fucose metabolism</keyword>
<accession>A0ABD1ULI0</accession>
<comment type="subcellular location">
    <subcellularLocation>
        <location evidence="1">Membrane</location>
        <topology evidence="1">Single-pass type II membrane protein</topology>
    </subcellularLocation>
</comment>
<keyword evidence="17" id="KW-1185">Reference proteome</keyword>
<name>A0ABD1ULI0_9LAMI</name>
<evidence type="ECO:0000256" key="9">
    <source>
        <dbReference type="ARBA" id="ARBA00023136"/>
    </source>
</evidence>
<dbReference type="Proteomes" id="UP001604336">
    <property type="component" value="Unassembled WGS sequence"/>
</dbReference>
<dbReference type="InterPro" id="IPR019378">
    <property type="entry name" value="GDP-Fuc_O-FucTrfase"/>
</dbReference>
<sequence>MIPGDKCPSKTRRRAVDAIEFAEEDGTIINDCNKALHHNHHHHQKSPVGGGSSMSGFRRGRINFLPRCLRPGRNLSGWILGALILLAVSTIFVKAMLMTSFLRVIDDMSPNDFLRRQRSNPLEASSVLMETSHEDDDKDDDEYDQQAVQAPEIWKNPTSNNHYKCVDRQSNNTGNKSAPNGYIQVRANGGLNQMKTGISDMVAIAQLMNAALVLPSLDHRSFWTDPSDFKDIFDWKHFMNVMEDDIQVLESLPTNVANVKPLVKAPISWSKPSYYRGEMLKMLKRHKVIQFTHTDSRIANNGIPDPIQRLRCHAMYEALRFSEEIELLGNKFVCRLKENGGRYIALHLRYEKDMLAFTGCNYNLTRKEAEELRKLRHKVRHWKEKRINGTERRLQGRCPMTPREAAVLLEALGYPSTTKIYIVAGEIYGQNGLNALREKYPNVYYHSNIALEEELQPFRQLQNQLAALDYIVALKSDVFVYTYDGNMAKAVRGHRIFEGYQKTIDPDKQNFVRLIDEMDKGNLPWEEFSSKVRRLHEKRIGAPHPRLVGDSPKLEESFYANPFPGCICQKSRR</sequence>
<dbReference type="FunFam" id="3.40.50.11350:FF:000011">
    <property type="entry name" value="O-fucosyltransferase 28"/>
    <property type="match status" value="1"/>
</dbReference>
<protein>
    <recommendedName>
        <fullName evidence="13">O-fucosyltransferase family protein</fullName>
    </recommendedName>
</protein>
<dbReference type="PIRSF" id="PIRSF009360">
    <property type="entry name" value="UCP009360"/>
    <property type="match status" value="1"/>
</dbReference>
<evidence type="ECO:0000256" key="11">
    <source>
        <dbReference type="ARBA" id="ARBA00023253"/>
    </source>
</evidence>
<keyword evidence="12" id="KW-0119">Carbohydrate metabolism</keyword>
<comment type="pathway">
    <text evidence="2">Glycan metabolism.</text>
</comment>
<dbReference type="GO" id="GO:0006004">
    <property type="term" value="P:fucose metabolic process"/>
    <property type="evidence" value="ECO:0007669"/>
    <property type="project" value="UniProtKB-KW"/>
</dbReference>
<feature type="compositionally biased region" description="Polar residues" evidence="14">
    <location>
        <begin position="156"/>
        <end position="178"/>
    </location>
</feature>
<dbReference type="PANTHER" id="PTHR31741:SF62">
    <property type="entry name" value="O-FUCOSYLTRANSFERASE FAMILY PROTEIN"/>
    <property type="match status" value="1"/>
</dbReference>
<keyword evidence="10" id="KW-0325">Glycoprotein</keyword>
<dbReference type="EMBL" id="JBFOLK010000003">
    <property type="protein sequence ID" value="KAL2525772.1"/>
    <property type="molecule type" value="Genomic_DNA"/>
</dbReference>
<comment type="caution">
    <text evidence="16">The sequence shown here is derived from an EMBL/GenBank/DDBJ whole genome shotgun (WGS) entry which is preliminary data.</text>
</comment>
<evidence type="ECO:0000256" key="13">
    <source>
        <dbReference type="ARBA" id="ARBA00030350"/>
    </source>
</evidence>
<organism evidence="16 17">
    <name type="scientific">Abeliophyllum distichum</name>
    <dbReference type="NCBI Taxonomy" id="126358"/>
    <lineage>
        <taxon>Eukaryota</taxon>
        <taxon>Viridiplantae</taxon>
        <taxon>Streptophyta</taxon>
        <taxon>Embryophyta</taxon>
        <taxon>Tracheophyta</taxon>
        <taxon>Spermatophyta</taxon>
        <taxon>Magnoliopsida</taxon>
        <taxon>eudicotyledons</taxon>
        <taxon>Gunneridae</taxon>
        <taxon>Pentapetalae</taxon>
        <taxon>asterids</taxon>
        <taxon>lamiids</taxon>
        <taxon>Lamiales</taxon>
        <taxon>Oleaceae</taxon>
        <taxon>Forsythieae</taxon>
        <taxon>Abeliophyllum</taxon>
    </lineage>
</organism>
<keyword evidence="5" id="KW-0808">Transferase</keyword>